<proteinExistence type="predicted"/>
<dbReference type="GO" id="GO:0046854">
    <property type="term" value="P:phosphatidylinositol phosphate biosynthetic process"/>
    <property type="evidence" value="ECO:0007669"/>
    <property type="project" value="TreeGrafter"/>
</dbReference>
<accession>A0A3S5IQZ5</accession>
<comment type="caution">
    <text evidence="4">The sequence shown here is derived from an EMBL/GenBank/DDBJ whole genome shotgun (WGS) entry which is preliminary data.</text>
</comment>
<sequence length="914" mass="98849">MAKEAVSLASFWARWKEICGVDSSAYDVAWGTRSVEAFLSYHADARPLNGCAVLFSSHLLLCEAVGARVVFSVALLSVRGMRCSGQLELSRNSFDDENSGRGAVARRSVSLDIFLDGAAVTLRMMGVEGEQFARVALLLWRMSHGEAKMEAVAVGTPLHHPGDAVYALAGAPVRLSATVVQCVTGESCRMLDAGEAVEIAMLNEREVCIARRPRTAATFWRDFYGSHSEELQILPVEGLSALVAPFSTTVRLVGCRGETWMFAIADPATNFTVRHALQRFIELFLLGMMRGWRGGAVDAVEACHRLRYFDLAALYQQYCAMDAEGAGYLLCSSLEAAMGPLLACDSRLVRAMCCHDGDGDDGKVSLPMYLNHMRVLLHGSVAERTRVAFRAFGGDMCGGATAGLHEMHGAAHEKGKPEQSGLVRLMDFKLILRDILAGLAYTPANAEESVDDAVNRILASVHGGGGEGEGDTATVSFQAFLPAYTLLVGLLGAGETWGCDVAPVCGTPHPLLGIGSAHWVLLTYIMTGVEISVRAAVAAEDCGNKNTFVLTVGSSTIAEVASVQGVGALPVAPNFFQKRFAPLQGGRATFTDFSPLLFASVRRRFGITVEKLLSALGINALRARLLLGYFCVPRVLRSSSRSGALLLSSHDHRFILKRVTHAESRTLRGQLPAYVDHLDRHAHTLLPRYAGLYALWRGGEKTIVVISENVFAFAQLPVAEVYDLKGSTMHRTTAAEDRRHGAAGKDNDFLADKKQLHLSAEAQRALLAQLEADTELLNKANILDYSLLVGIYSGEAGWSSTPEAVELAQRQRQRMEKLAAALGAPPAQPLESDPDASKQGDDVFHAYYGGIASADGTEVYFLGMVDCLTTYSIKKVGEHFSKSVLLQDMKKISCVPPSVYRSRFLNFMRTVIDG</sequence>
<dbReference type="EMBL" id="MKGL01000198">
    <property type="protein sequence ID" value="RNF03373.1"/>
    <property type="molecule type" value="Genomic_DNA"/>
</dbReference>
<dbReference type="GO" id="GO:0016308">
    <property type="term" value="F:1-phosphatidylinositol-4-phosphate 5-kinase activity"/>
    <property type="evidence" value="ECO:0007669"/>
    <property type="project" value="UniProtKB-EC"/>
</dbReference>
<reference evidence="4 5" key="1">
    <citation type="journal article" date="2018" name="BMC Genomics">
        <title>Genomic comparison of Trypanosoma conorhini and Trypanosoma rangeli to Trypanosoma cruzi strains of high and low virulence.</title>
        <authorList>
            <person name="Bradwell K.R."/>
            <person name="Koparde V.N."/>
            <person name="Matveyev A.V."/>
            <person name="Serrano M.G."/>
            <person name="Alves J.M."/>
            <person name="Parikh H."/>
            <person name="Huang B."/>
            <person name="Lee V."/>
            <person name="Espinosa-Alvarez O."/>
            <person name="Ortiz P.A."/>
            <person name="Costa-Martins A.G."/>
            <person name="Teixeira M.M."/>
            <person name="Buck G.A."/>
        </authorList>
    </citation>
    <scope>NUCLEOTIDE SEQUENCE [LARGE SCALE GENOMIC DNA]</scope>
    <source>
        <strain evidence="4 5">AM80</strain>
    </source>
</reference>
<evidence type="ECO:0000256" key="1">
    <source>
        <dbReference type="PROSITE-ProRule" id="PRU00781"/>
    </source>
</evidence>
<keyword evidence="5" id="KW-1185">Reference proteome</keyword>
<dbReference type="Gene3D" id="3.30.800.10">
    <property type="entry name" value="Phosphatidylinositol Phosphate Kinase II Beta"/>
    <property type="match status" value="1"/>
</dbReference>
<dbReference type="OMA" id="ASFWARW"/>
<dbReference type="AlphaFoldDB" id="A0A3S5IQZ5"/>
<dbReference type="GeneID" id="40329752"/>
<evidence type="ECO:0000259" key="3">
    <source>
        <dbReference type="PROSITE" id="PS51455"/>
    </source>
</evidence>
<dbReference type="Gene3D" id="3.30.810.10">
    <property type="entry name" value="2-Layer Sandwich"/>
    <property type="match status" value="1"/>
</dbReference>
<evidence type="ECO:0000313" key="4">
    <source>
        <dbReference type="EMBL" id="RNF03373.1"/>
    </source>
</evidence>
<dbReference type="CDD" id="cd00139">
    <property type="entry name" value="PIPKc"/>
    <property type="match status" value="1"/>
</dbReference>
<dbReference type="EC" id="2.7.1.68" evidence="4"/>
<evidence type="ECO:0000313" key="5">
    <source>
        <dbReference type="Proteomes" id="UP000283634"/>
    </source>
</evidence>
<protein>
    <submittedName>
        <fullName evidence="4">Putative phosphatidylinositol-4-phosphate 5-kinase</fullName>
        <ecNumber evidence="4">2.7.1.68</ecNumber>
    </submittedName>
</protein>
<dbReference type="InterPro" id="IPR027483">
    <property type="entry name" value="PInositol-4-P-4/5-kinase_C_sf"/>
</dbReference>
<dbReference type="InterPro" id="IPR027484">
    <property type="entry name" value="PInositol-4-P-5-kinase_N"/>
</dbReference>
<dbReference type="RefSeq" id="XP_029237473.1">
    <property type="nucleotide sequence ID" value="XM_029382685.1"/>
</dbReference>
<dbReference type="SUPFAM" id="SSF56104">
    <property type="entry name" value="SAICAR synthase-like"/>
    <property type="match status" value="1"/>
</dbReference>
<keyword evidence="1 4" id="KW-0418">Kinase</keyword>
<dbReference type="PROSITE" id="PS51455">
    <property type="entry name" value="PIPK"/>
    <property type="match status" value="1"/>
</dbReference>
<dbReference type="OrthoDB" id="241662at2759"/>
<dbReference type="Gene3D" id="1.10.238.10">
    <property type="entry name" value="EF-hand"/>
    <property type="match status" value="1"/>
</dbReference>
<keyword evidence="1" id="KW-0547">Nucleotide-binding</keyword>
<dbReference type="Proteomes" id="UP000283634">
    <property type="component" value="Unassembled WGS sequence"/>
</dbReference>
<organism evidence="4 5">
    <name type="scientific">Trypanosoma rangeli</name>
    <dbReference type="NCBI Taxonomy" id="5698"/>
    <lineage>
        <taxon>Eukaryota</taxon>
        <taxon>Discoba</taxon>
        <taxon>Euglenozoa</taxon>
        <taxon>Kinetoplastea</taxon>
        <taxon>Metakinetoplastina</taxon>
        <taxon>Trypanosomatida</taxon>
        <taxon>Trypanosomatidae</taxon>
        <taxon>Trypanosoma</taxon>
        <taxon>Herpetosoma</taxon>
    </lineage>
</organism>
<dbReference type="InterPro" id="IPR002498">
    <property type="entry name" value="PInositol-4-P-4/5-kinase_core"/>
</dbReference>
<dbReference type="GO" id="GO:0005524">
    <property type="term" value="F:ATP binding"/>
    <property type="evidence" value="ECO:0007669"/>
    <property type="project" value="UniProtKB-UniRule"/>
</dbReference>
<dbReference type="Pfam" id="PF01504">
    <property type="entry name" value="PIP5K"/>
    <property type="match status" value="1"/>
</dbReference>
<name>A0A3S5IQZ5_TRYRA</name>
<dbReference type="InterPro" id="IPR023610">
    <property type="entry name" value="PInositol-4/5-P-5/4-kinase"/>
</dbReference>
<dbReference type="PANTHER" id="PTHR23086:SF8">
    <property type="entry name" value="PHOSPHATIDYLINOSITOL 5-PHOSPHATE 4-KINASE, ISOFORM A"/>
    <property type="match status" value="1"/>
</dbReference>
<dbReference type="SUPFAM" id="SSF47473">
    <property type="entry name" value="EF-hand"/>
    <property type="match status" value="1"/>
</dbReference>
<feature type="coiled-coil region" evidence="2">
    <location>
        <begin position="753"/>
        <end position="780"/>
    </location>
</feature>
<keyword evidence="1" id="KW-0067">ATP-binding</keyword>
<dbReference type="SMART" id="SM00330">
    <property type="entry name" value="PIPKc"/>
    <property type="match status" value="1"/>
</dbReference>
<evidence type="ECO:0000256" key="2">
    <source>
        <dbReference type="SAM" id="Coils"/>
    </source>
</evidence>
<keyword evidence="1 4" id="KW-0808">Transferase</keyword>
<dbReference type="PANTHER" id="PTHR23086">
    <property type="entry name" value="PHOSPHATIDYLINOSITOL-4-PHOSPHATE 5-KINASE"/>
    <property type="match status" value="1"/>
</dbReference>
<dbReference type="VEuPathDB" id="TriTrypDB:TRSC58_06747"/>
<feature type="domain" description="PIPK" evidence="3">
    <location>
        <begin position="525"/>
        <end position="912"/>
    </location>
</feature>
<dbReference type="InterPro" id="IPR011992">
    <property type="entry name" value="EF-hand-dom_pair"/>
</dbReference>
<keyword evidence="2" id="KW-0175">Coiled coil</keyword>
<gene>
    <name evidence="4" type="ORF">TraAM80_05819</name>
</gene>
<dbReference type="GO" id="GO:0005886">
    <property type="term" value="C:plasma membrane"/>
    <property type="evidence" value="ECO:0007669"/>
    <property type="project" value="TreeGrafter"/>
</dbReference>